<organism evidence="1 2">
    <name type="scientific">Callosobruchus maculatus</name>
    <name type="common">Southern cowpea weevil</name>
    <name type="synonym">Pulse bruchid</name>
    <dbReference type="NCBI Taxonomy" id="64391"/>
    <lineage>
        <taxon>Eukaryota</taxon>
        <taxon>Metazoa</taxon>
        <taxon>Ecdysozoa</taxon>
        <taxon>Arthropoda</taxon>
        <taxon>Hexapoda</taxon>
        <taxon>Insecta</taxon>
        <taxon>Pterygota</taxon>
        <taxon>Neoptera</taxon>
        <taxon>Endopterygota</taxon>
        <taxon>Coleoptera</taxon>
        <taxon>Polyphaga</taxon>
        <taxon>Cucujiformia</taxon>
        <taxon>Chrysomeloidea</taxon>
        <taxon>Chrysomelidae</taxon>
        <taxon>Bruchinae</taxon>
        <taxon>Bruchini</taxon>
        <taxon>Callosobruchus</taxon>
    </lineage>
</organism>
<keyword evidence="2" id="KW-1185">Reference proteome</keyword>
<sequence>MATVWKALASAKRAGKDWTALKWTKKRSNAFLIAQDMARLILRLKHARVNRGGLVTIAQKNYAIWIVVDTGIVSPMHVSVTLVGQASSAISRNATPGVTNMVNVRTEPVFVSPVGMENIALLKVVQTAVQVTVSADSAQKECGSVDVMQDGTAEIAGFYWNRIAMTGETTTKMDW</sequence>
<name>A0A653D5C4_CALMS</name>
<dbReference type="AlphaFoldDB" id="A0A653D5C4"/>
<accession>A0A653D5C4</accession>
<reference evidence="1 2" key="1">
    <citation type="submission" date="2019-01" db="EMBL/GenBank/DDBJ databases">
        <authorList>
            <person name="Sayadi A."/>
        </authorList>
    </citation>
    <scope>NUCLEOTIDE SEQUENCE [LARGE SCALE GENOMIC DNA]</scope>
</reference>
<gene>
    <name evidence="1" type="ORF">CALMAC_LOCUS14576</name>
</gene>
<proteinExistence type="predicted"/>
<dbReference type="Proteomes" id="UP000410492">
    <property type="component" value="Unassembled WGS sequence"/>
</dbReference>
<protein>
    <submittedName>
        <fullName evidence="1">Uncharacterized protein</fullName>
    </submittedName>
</protein>
<dbReference type="OrthoDB" id="442731at2759"/>
<dbReference type="EMBL" id="CAACVG010010258">
    <property type="protein sequence ID" value="VEN55379.1"/>
    <property type="molecule type" value="Genomic_DNA"/>
</dbReference>
<evidence type="ECO:0000313" key="1">
    <source>
        <dbReference type="EMBL" id="VEN55379.1"/>
    </source>
</evidence>
<evidence type="ECO:0000313" key="2">
    <source>
        <dbReference type="Proteomes" id="UP000410492"/>
    </source>
</evidence>